<protein>
    <submittedName>
        <fullName evidence="1">Uncharacterized protein</fullName>
    </submittedName>
</protein>
<dbReference type="EMBL" id="GBRH01230214">
    <property type="protein sequence ID" value="JAD67681.1"/>
    <property type="molecule type" value="Transcribed_RNA"/>
</dbReference>
<reference evidence="1" key="2">
    <citation type="journal article" date="2015" name="Data Brief">
        <title>Shoot transcriptome of the giant reed, Arundo donax.</title>
        <authorList>
            <person name="Barrero R.A."/>
            <person name="Guerrero F.D."/>
            <person name="Moolhuijzen P."/>
            <person name="Goolsby J.A."/>
            <person name="Tidwell J."/>
            <person name="Bellgard S.E."/>
            <person name="Bellgard M.I."/>
        </authorList>
    </citation>
    <scope>NUCLEOTIDE SEQUENCE</scope>
    <source>
        <tissue evidence="1">Shoot tissue taken approximately 20 cm above the soil surface</tissue>
    </source>
</reference>
<evidence type="ECO:0000313" key="1">
    <source>
        <dbReference type="EMBL" id="JAD67681.1"/>
    </source>
</evidence>
<proteinExistence type="predicted"/>
<reference evidence="1" key="1">
    <citation type="submission" date="2014-09" db="EMBL/GenBank/DDBJ databases">
        <authorList>
            <person name="Magalhaes I.L.F."/>
            <person name="Oliveira U."/>
            <person name="Santos F.R."/>
            <person name="Vidigal T.H.D.A."/>
            <person name="Brescovit A.D."/>
            <person name="Santos A.J."/>
        </authorList>
    </citation>
    <scope>NUCLEOTIDE SEQUENCE</scope>
    <source>
        <tissue evidence="1">Shoot tissue taken approximately 20 cm above the soil surface</tissue>
    </source>
</reference>
<sequence>MPCISFFTPALWQLIWIEVHRCFCKG</sequence>
<organism evidence="1">
    <name type="scientific">Arundo donax</name>
    <name type="common">Giant reed</name>
    <name type="synonym">Donax arundinaceus</name>
    <dbReference type="NCBI Taxonomy" id="35708"/>
    <lineage>
        <taxon>Eukaryota</taxon>
        <taxon>Viridiplantae</taxon>
        <taxon>Streptophyta</taxon>
        <taxon>Embryophyta</taxon>
        <taxon>Tracheophyta</taxon>
        <taxon>Spermatophyta</taxon>
        <taxon>Magnoliopsida</taxon>
        <taxon>Liliopsida</taxon>
        <taxon>Poales</taxon>
        <taxon>Poaceae</taxon>
        <taxon>PACMAD clade</taxon>
        <taxon>Arundinoideae</taxon>
        <taxon>Arundineae</taxon>
        <taxon>Arundo</taxon>
    </lineage>
</organism>
<dbReference type="AlphaFoldDB" id="A0A0A9BWK9"/>
<accession>A0A0A9BWK9</accession>
<name>A0A0A9BWK9_ARUDO</name>